<dbReference type="AlphaFoldDB" id="A0A6L8V6P9"/>
<dbReference type="InterPro" id="IPR016059">
    <property type="entry name" value="DNA_ligase_ATP-dep_CS"/>
</dbReference>
<evidence type="ECO:0000313" key="5">
    <source>
        <dbReference type="Proteomes" id="UP000481087"/>
    </source>
</evidence>
<dbReference type="InterPro" id="IPR050191">
    <property type="entry name" value="ATP-dep_DNA_ligase"/>
</dbReference>
<dbReference type="PANTHER" id="PTHR45674:SF4">
    <property type="entry name" value="DNA LIGASE 1"/>
    <property type="match status" value="1"/>
</dbReference>
<dbReference type="SUPFAM" id="SSF56091">
    <property type="entry name" value="DNA ligase/mRNA capping enzyme, catalytic domain"/>
    <property type="match status" value="1"/>
</dbReference>
<name>A0A6L8V6P9_9BACL</name>
<proteinExistence type="inferred from homology"/>
<dbReference type="Gene3D" id="3.30.470.30">
    <property type="entry name" value="DNA ligase/mRNA capping enzyme"/>
    <property type="match status" value="1"/>
</dbReference>
<evidence type="ECO:0000259" key="3">
    <source>
        <dbReference type="PROSITE" id="PS50160"/>
    </source>
</evidence>
<accession>A0A6L8V6P9</accession>
<dbReference type="Proteomes" id="UP000481087">
    <property type="component" value="Unassembled WGS sequence"/>
</dbReference>
<keyword evidence="2 4" id="KW-0436">Ligase</keyword>
<comment type="caution">
    <text evidence="4">The sequence shown here is derived from an EMBL/GenBank/DDBJ whole genome shotgun (WGS) entry which is preliminary data.</text>
</comment>
<dbReference type="RefSeq" id="WP_161409925.1">
    <property type="nucleotide sequence ID" value="NZ_WTUZ01000022.1"/>
</dbReference>
<dbReference type="CDD" id="cd07906">
    <property type="entry name" value="Adenylation_DNA_ligase_LigD_LigC"/>
    <property type="match status" value="1"/>
</dbReference>
<reference evidence="4 5" key="1">
    <citation type="submission" date="2019-12" db="EMBL/GenBank/DDBJ databases">
        <title>Paenibacillus sp. nov. sp. isolated from soil.</title>
        <authorList>
            <person name="Kim J."/>
            <person name="Jeong S.E."/>
            <person name="Jung H.S."/>
            <person name="Jeon C.O."/>
        </authorList>
    </citation>
    <scope>NUCLEOTIDE SEQUENCE [LARGE SCALE GENOMIC DNA]</scope>
    <source>
        <strain evidence="4 5">5J-6</strain>
    </source>
</reference>
<dbReference type="PROSITE" id="PS00697">
    <property type="entry name" value="DNA_LIGASE_A1"/>
    <property type="match status" value="1"/>
</dbReference>
<dbReference type="Pfam" id="PF01068">
    <property type="entry name" value="DNA_ligase_A_M"/>
    <property type="match status" value="1"/>
</dbReference>
<comment type="similarity">
    <text evidence="1">Belongs to the ATP-dependent DNA ligase family.</text>
</comment>
<dbReference type="GO" id="GO:0005524">
    <property type="term" value="F:ATP binding"/>
    <property type="evidence" value="ECO:0007669"/>
    <property type="project" value="InterPro"/>
</dbReference>
<dbReference type="Gene3D" id="3.30.1490.70">
    <property type="match status" value="1"/>
</dbReference>
<protein>
    <submittedName>
        <fullName evidence="4">DNA ligase</fullName>
    </submittedName>
</protein>
<dbReference type="GO" id="GO:0006310">
    <property type="term" value="P:DNA recombination"/>
    <property type="evidence" value="ECO:0007669"/>
    <property type="project" value="InterPro"/>
</dbReference>
<feature type="domain" description="ATP-dependent DNA ligase family profile" evidence="3">
    <location>
        <begin position="106"/>
        <end position="217"/>
    </location>
</feature>
<dbReference type="GO" id="GO:0003910">
    <property type="term" value="F:DNA ligase (ATP) activity"/>
    <property type="evidence" value="ECO:0007669"/>
    <property type="project" value="InterPro"/>
</dbReference>
<keyword evidence="5" id="KW-1185">Reference proteome</keyword>
<evidence type="ECO:0000256" key="2">
    <source>
        <dbReference type="ARBA" id="ARBA00022598"/>
    </source>
</evidence>
<dbReference type="PANTHER" id="PTHR45674">
    <property type="entry name" value="DNA LIGASE 1/3 FAMILY MEMBER"/>
    <property type="match status" value="1"/>
</dbReference>
<dbReference type="EMBL" id="WTUZ01000022">
    <property type="protein sequence ID" value="MZQ85272.1"/>
    <property type="molecule type" value="Genomic_DNA"/>
</dbReference>
<organism evidence="4 5">
    <name type="scientific">Paenibacillus silvestris</name>
    <dbReference type="NCBI Taxonomy" id="2606219"/>
    <lineage>
        <taxon>Bacteria</taxon>
        <taxon>Bacillati</taxon>
        <taxon>Bacillota</taxon>
        <taxon>Bacilli</taxon>
        <taxon>Bacillales</taxon>
        <taxon>Paenibacillaceae</taxon>
        <taxon>Paenibacillus</taxon>
    </lineage>
</organism>
<dbReference type="PROSITE" id="PS50160">
    <property type="entry name" value="DNA_LIGASE_A3"/>
    <property type="match status" value="1"/>
</dbReference>
<evidence type="ECO:0000313" key="4">
    <source>
        <dbReference type="EMBL" id="MZQ85272.1"/>
    </source>
</evidence>
<sequence>MLFSAIKPMGVSFGEEPFDDQHFIYEPKWDGVRILIHKQGGRIEAYSRSGRAVTHKFPELQDAISAIKTHSAILDCEGIVLRRNGAPAFDDFMYRDRISQLGKINRAVHTHPVTFVAFDLLYTDREHLNEPLVERKKRLAAVVDSTPVLMPTLFVEAQGKALFETMKERSMEGIVAKRKSSMYVPDTRSSEWLKIKHVKSIDVEILGYRMDPFELVIGLNFRTVKHKPVGVVAEGITAADRAWFVAIAAPLVMGKEGNTQKMEPRLCCRIDYLDRTDMHQLKMTTFRGFLLDKKPEDCVWHY</sequence>
<dbReference type="InterPro" id="IPR012310">
    <property type="entry name" value="DNA_ligase_ATP-dep_cent"/>
</dbReference>
<dbReference type="GO" id="GO:0006281">
    <property type="term" value="P:DNA repair"/>
    <property type="evidence" value="ECO:0007669"/>
    <property type="project" value="InterPro"/>
</dbReference>
<evidence type="ECO:0000256" key="1">
    <source>
        <dbReference type="ARBA" id="ARBA00007572"/>
    </source>
</evidence>
<gene>
    <name evidence="4" type="ORF">GQF01_24450</name>
</gene>